<dbReference type="AlphaFoldDB" id="A0A370G0F2"/>
<dbReference type="GO" id="GO:0005886">
    <property type="term" value="C:plasma membrane"/>
    <property type="evidence" value="ECO:0007669"/>
    <property type="project" value="UniProtKB-SubCell"/>
</dbReference>
<dbReference type="InterPro" id="IPR003838">
    <property type="entry name" value="ABC3_permease_C"/>
</dbReference>
<dbReference type="Proteomes" id="UP000254958">
    <property type="component" value="Unassembled WGS sequence"/>
</dbReference>
<feature type="domain" description="MacB-like periplasmic core" evidence="8">
    <location>
        <begin position="17"/>
        <end position="234"/>
    </location>
</feature>
<keyword evidence="5 6" id="KW-0472">Membrane</keyword>
<feature type="transmembrane region" description="Helical" evidence="6">
    <location>
        <begin position="726"/>
        <end position="749"/>
    </location>
</feature>
<feature type="transmembrane region" description="Helical" evidence="6">
    <location>
        <begin position="420"/>
        <end position="442"/>
    </location>
</feature>
<protein>
    <submittedName>
        <fullName evidence="9">Putative ABC transport system permease protein</fullName>
    </submittedName>
</protein>
<evidence type="ECO:0000256" key="4">
    <source>
        <dbReference type="ARBA" id="ARBA00022989"/>
    </source>
</evidence>
<organism evidence="9 10">
    <name type="scientific">Gluconacetobacter liquefaciens</name>
    <name type="common">Acetobacter liquefaciens</name>
    <dbReference type="NCBI Taxonomy" id="89584"/>
    <lineage>
        <taxon>Bacteria</taxon>
        <taxon>Pseudomonadati</taxon>
        <taxon>Pseudomonadota</taxon>
        <taxon>Alphaproteobacteria</taxon>
        <taxon>Acetobacterales</taxon>
        <taxon>Acetobacteraceae</taxon>
        <taxon>Gluconacetobacter</taxon>
    </lineage>
</organism>
<comment type="caution">
    <text evidence="9">The sequence shown here is derived from an EMBL/GenBank/DDBJ whole genome shotgun (WGS) entry which is preliminary data.</text>
</comment>
<evidence type="ECO:0000256" key="3">
    <source>
        <dbReference type="ARBA" id="ARBA00022692"/>
    </source>
</evidence>
<feature type="domain" description="MacB-like periplasmic core" evidence="8">
    <location>
        <begin position="429"/>
        <end position="645"/>
    </location>
</feature>
<feature type="transmembrane region" description="Helical" evidence="6">
    <location>
        <begin position="682"/>
        <end position="706"/>
    </location>
</feature>
<accession>A0A370G0F2</accession>
<dbReference type="InterPro" id="IPR050250">
    <property type="entry name" value="Macrolide_Exporter_MacB"/>
</dbReference>
<feature type="transmembrane region" description="Helical" evidence="6">
    <location>
        <begin position="769"/>
        <end position="787"/>
    </location>
</feature>
<evidence type="ECO:0000313" key="9">
    <source>
        <dbReference type="EMBL" id="RDI37371.1"/>
    </source>
</evidence>
<reference evidence="9 10" key="1">
    <citation type="submission" date="2018-07" db="EMBL/GenBank/DDBJ databases">
        <title>Genomic Encyclopedia of Type Strains, Phase IV (KMG-IV): sequencing the most valuable type-strain genomes for metagenomic binning, comparative biology and taxonomic classification.</title>
        <authorList>
            <person name="Goeker M."/>
        </authorList>
    </citation>
    <scope>NUCLEOTIDE SEQUENCE [LARGE SCALE GENOMIC DNA]</scope>
    <source>
        <strain evidence="9 10">DSM 5603</strain>
    </source>
</reference>
<gene>
    <name evidence="9" type="ORF">C7453_10694</name>
</gene>
<name>A0A370G0F2_GLULI</name>
<comment type="subcellular location">
    <subcellularLocation>
        <location evidence="1">Cell membrane</location>
        <topology evidence="1">Multi-pass membrane protein</topology>
    </subcellularLocation>
</comment>
<evidence type="ECO:0000259" key="8">
    <source>
        <dbReference type="Pfam" id="PF12704"/>
    </source>
</evidence>
<dbReference type="RefSeq" id="WP_114727738.1">
    <property type="nucleotide sequence ID" value="NZ_QQAW01000006.1"/>
</dbReference>
<feature type="domain" description="ABC3 transporter permease C-terminal" evidence="7">
    <location>
        <begin position="288"/>
        <end position="397"/>
    </location>
</feature>
<feature type="transmembrane region" description="Helical" evidence="6">
    <location>
        <begin position="326"/>
        <end position="350"/>
    </location>
</feature>
<keyword evidence="10" id="KW-1185">Reference proteome</keyword>
<feature type="transmembrane region" description="Helical" evidence="6">
    <location>
        <begin position="12"/>
        <end position="37"/>
    </location>
</feature>
<proteinExistence type="predicted"/>
<evidence type="ECO:0000256" key="1">
    <source>
        <dbReference type="ARBA" id="ARBA00004651"/>
    </source>
</evidence>
<dbReference type="PANTHER" id="PTHR30572:SF18">
    <property type="entry name" value="ABC-TYPE MACROLIDE FAMILY EXPORT SYSTEM PERMEASE COMPONENT 2"/>
    <property type="match status" value="1"/>
</dbReference>
<sequence length="805" mass="87391">MFASGFRILPRHGGYGAINLLGLGLGVAVFLTMMLIVRYEYGYDSYLPGASHIYQVDDVFRPAGRAPYESSYISFVPVPFMEQDFPEISQAVRVFENQVPVRAGDVLGRDAVTLTDRNFFSVFDLPLLEGNKATALDGPGKVVLSASMARKYFGTVHAIGRRMRIDNSHDESVVSAIVADTPPNATGDFRIIAVFPSSWMDKWPFRNWGSQWGHIWVRIDDAAAVPRIAAGLRRYPYRHPGNWKESLVRFTYGDGGLTLVPLRAVHFHNASIGEGGASRRLIDILGLVGVAALGTAIVNYVNLATARSGLRAREVAMRKVLGATRAALIARFMGDAIMLVGVSVLIGLALTELSLRWVNMLGGWDVAFDWRFVLPVSVLIVLVVGIVAGIYPALVLSSFRPAAVLAASRMPTGGRVESMLRSVLVVLQFGFAIVLAVCTIVMTDQAAFVRVLDRGISKDGVIVINALADAGLTVRQEEIVRRLGEVPGVRIATRSDMYAHYVNNADNFRRPGDARLVPVHWGRAAPGYFEAIGATLVAGRLFDEHLGNDYHADPQHEGTDVNVVISRLAAERFGFASPQAAVGQVVRPDLANRPCCRIIGVIDDIRFGDAHQAMQPLLYLGRTGSFEDAVVIIRYDGVSQAEEMARLRSAWAKIAPDVPFSGQGVSDIFADDFRSDQNYGTLFGIGSAVAIGIACLGLFGLSSFNVSRRRHEIGVRKVLGADRRQVLTLLVGQFLRPVFIANVIAWPVAWVFMSRWLSGFDQRIALTPWPFVIAAGGAGLIALLTVLGQSARAVANPPAASLRAG</sequence>
<keyword evidence="4 6" id="KW-1133">Transmembrane helix</keyword>
<keyword evidence="2" id="KW-1003">Cell membrane</keyword>
<dbReference type="EMBL" id="QQAW01000006">
    <property type="protein sequence ID" value="RDI37371.1"/>
    <property type="molecule type" value="Genomic_DNA"/>
</dbReference>
<dbReference type="Pfam" id="PF12704">
    <property type="entry name" value="MacB_PCD"/>
    <property type="match status" value="2"/>
</dbReference>
<feature type="domain" description="ABC3 transporter permease C-terminal" evidence="7">
    <location>
        <begin position="685"/>
        <end position="794"/>
    </location>
</feature>
<evidence type="ECO:0000256" key="2">
    <source>
        <dbReference type="ARBA" id="ARBA00022475"/>
    </source>
</evidence>
<dbReference type="InterPro" id="IPR025857">
    <property type="entry name" value="MacB_PCD"/>
</dbReference>
<feature type="transmembrane region" description="Helical" evidence="6">
    <location>
        <begin position="370"/>
        <end position="399"/>
    </location>
</feature>
<feature type="transmembrane region" description="Helical" evidence="6">
    <location>
        <begin position="284"/>
        <end position="305"/>
    </location>
</feature>
<dbReference type="GO" id="GO:0022857">
    <property type="term" value="F:transmembrane transporter activity"/>
    <property type="evidence" value="ECO:0007669"/>
    <property type="project" value="TreeGrafter"/>
</dbReference>
<evidence type="ECO:0000313" key="10">
    <source>
        <dbReference type="Proteomes" id="UP000254958"/>
    </source>
</evidence>
<evidence type="ECO:0000256" key="5">
    <source>
        <dbReference type="ARBA" id="ARBA00023136"/>
    </source>
</evidence>
<keyword evidence="3 6" id="KW-0812">Transmembrane</keyword>
<dbReference type="PANTHER" id="PTHR30572">
    <property type="entry name" value="MEMBRANE COMPONENT OF TRANSPORTER-RELATED"/>
    <property type="match status" value="1"/>
</dbReference>
<dbReference type="Pfam" id="PF02687">
    <property type="entry name" value="FtsX"/>
    <property type="match status" value="2"/>
</dbReference>
<evidence type="ECO:0000256" key="6">
    <source>
        <dbReference type="SAM" id="Phobius"/>
    </source>
</evidence>
<evidence type="ECO:0000259" key="7">
    <source>
        <dbReference type="Pfam" id="PF02687"/>
    </source>
</evidence>